<dbReference type="AlphaFoldDB" id="A0A6J4LZD3"/>
<sequence>MSTPAKRILFVSKLYNGSVHDKKMADEQLKDKAALFKAKELRVDLGFLGIDKQLKDCQVEIPEKKKKKQELTLEQKQANQEKGKNRVCIEHAIGGMKRYRLIMERIRIRKLPLLDTVVGVCAGLWNFQSGFFSHSQ</sequence>
<dbReference type="Pfam" id="PF13359">
    <property type="entry name" value="DDE_Tnp_4"/>
    <property type="match status" value="1"/>
</dbReference>
<keyword evidence="2" id="KW-0479">Metal-binding</keyword>
<evidence type="ECO:0000313" key="5">
    <source>
        <dbReference type="EMBL" id="CAA9343963.1"/>
    </source>
</evidence>
<accession>A0A6J4LZD3</accession>
<evidence type="ECO:0000256" key="3">
    <source>
        <dbReference type="SAM" id="Coils"/>
    </source>
</evidence>
<keyword evidence="3" id="KW-0175">Coiled coil</keyword>
<dbReference type="GO" id="GO:0046872">
    <property type="term" value="F:metal ion binding"/>
    <property type="evidence" value="ECO:0007669"/>
    <property type="project" value="UniProtKB-KW"/>
</dbReference>
<dbReference type="InterPro" id="IPR027806">
    <property type="entry name" value="HARBI1_dom"/>
</dbReference>
<dbReference type="PANTHER" id="PTHR23080:SF144">
    <property type="entry name" value="SPINDLE AND KINETOCHORE ASSOCIATED COMPLEX SUBUNIT 3"/>
    <property type="match status" value="1"/>
</dbReference>
<dbReference type="PANTHER" id="PTHR23080">
    <property type="entry name" value="THAP DOMAIN PROTEIN"/>
    <property type="match status" value="1"/>
</dbReference>
<gene>
    <name evidence="5" type="ORF">AVDCRST_MAG56-8060</name>
</gene>
<evidence type="ECO:0000256" key="2">
    <source>
        <dbReference type="ARBA" id="ARBA00022723"/>
    </source>
</evidence>
<feature type="coiled-coil region" evidence="3">
    <location>
        <begin position="54"/>
        <end position="81"/>
    </location>
</feature>
<dbReference type="EMBL" id="CADCTQ010000676">
    <property type="protein sequence ID" value="CAA9343963.1"/>
    <property type="molecule type" value="Genomic_DNA"/>
</dbReference>
<organism evidence="5">
    <name type="scientific">uncultured Cytophagales bacterium</name>
    <dbReference type="NCBI Taxonomy" id="158755"/>
    <lineage>
        <taxon>Bacteria</taxon>
        <taxon>Pseudomonadati</taxon>
        <taxon>Bacteroidota</taxon>
        <taxon>Sphingobacteriia</taxon>
        <taxon>Sphingobacteriales</taxon>
        <taxon>environmental samples</taxon>
    </lineage>
</organism>
<evidence type="ECO:0000259" key="4">
    <source>
        <dbReference type="Pfam" id="PF13359"/>
    </source>
</evidence>
<reference evidence="5" key="1">
    <citation type="submission" date="2020-02" db="EMBL/GenBank/DDBJ databases">
        <authorList>
            <person name="Meier V. D."/>
        </authorList>
    </citation>
    <scope>NUCLEOTIDE SEQUENCE</scope>
    <source>
        <strain evidence="5">AVDCRST_MAG56</strain>
    </source>
</reference>
<feature type="domain" description="DDE Tnp4" evidence="4">
    <location>
        <begin position="2"/>
        <end position="126"/>
    </location>
</feature>
<proteinExistence type="predicted"/>
<protein>
    <recommendedName>
        <fullName evidence="4">DDE Tnp4 domain-containing protein</fullName>
    </recommendedName>
</protein>
<name>A0A6J4LZD3_9SPHI</name>
<evidence type="ECO:0000256" key="1">
    <source>
        <dbReference type="ARBA" id="ARBA00001968"/>
    </source>
</evidence>
<comment type="cofactor">
    <cofactor evidence="1">
        <name>a divalent metal cation</name>
        <dbReference type="ChEBI" id="CHEBI:60240"/>
    </cofactor>
</comment>